<protein>
    <submittedName>
        <fullName evidence="3">ATP-binding protein</fullName>
    </submittedName>
</protein>
<gene>
    <name evidence="3" type="ORF">OMP40_29280</name>
</gene>
<keyword evidence="3" id="KW-0547">Nucleotide-binding</keyword>
<dbReference type="RefSeq" id="WP_277536626.1">
    <property type="nucleotide sequence ID" value="NZ_JAPDIA010000008.1"/>
</dbReference>
<evidence type="ECO:0000259" key="2">
    <source>
        <dbReference type="Pfam" id="PF13581"/>
    </source>
</evidence>
<dbReference type="SUPFAM" id="SSF55874">
    <property type="entry name" value="ATPase domain of HSP90 chaperone/DNA topoisomerase II/histidine kinase"/>
    <property type="match status" value="1"/>
</dbReference>
<dbReference type="InterPro" id="IPR003594">
    <property type="entry name" value="HATPase_dom"/>
</dbReference>
<dbReference type="InterPro" id="IPR050267">
    <property type="entry name" value="Anti-sigma-factor_SerPK"/>
</dbReference>
<dbReference type="EMBL" id="JAPDIA010000008">
    <property type="protein sequence ID" value="MDG0812958.1"/>
    <property type="molecule type" value="Genomic_DNA"/>
</dbReference>
<dbReference type="InterPro" id="IPR036890">
    <property type="entry name" value="HATPase_C_sf"/>
</dbReference>
<dbReference type="GO" id="GO:0005524">
    <property type="term" value="F:ATP binding"/>
    <property type="evidence" value="ECO:0007669"/>
    <property type="project" value="UniProtKB-KW"/>
</dbReference>
<evidence type="ECO:0000313" key="4">
    <source>
        <dbReference type="Proteomes" id="UP001153404"/>
    </source>
</evidence>
<dbReference type="Pfam" id="PF13581">
    <property type="entry name" value="HATPase_c_2"/>
    <property type="match status" value="1"/>
</dbReference>
<proteinExistence type="predicted"/>
<dbReference type="Proteomes" id="UP001153404">
    <property type="component" value="Unassembled WGS sequence"/>
</dbReference>
<dbReference type="PANTHER" id="PTHR35526:SF6">
    <property type="entry name" value="SLR1861 PROTEIN"/>
    <property type="match status" value="1"/>
</dbReference>
<dbReference type="AlphaFoldDB" id="A0A9X4KY88"/>
<dbReference type="CDD" id="cd16936">
    <property type="entry name" value="HATPase_RsbW-like"/>
    <property type="match status" value="1"/>
</dbReference>
<keyword evidence="4" id="KW-1185">Reference proteome</keyword>
<evidence type="ECO:0000256" key="1">
    <source>
        <dbReference type="ARBA" id="ARBA00022527"/>
    </source>
</evidence>
<accession>A0A9X4KY88</accession>
<dbReference type="PANTHER" id="PTHR35526">
    <property type="entry name" value="ANTI-SIGMA-F FACTOR RSBW-RELATED"/>
    <property type="match status" value="1"/>
</dbReference>
<dbReference type="GO" id="GO:0004674">
    <property type="term" value="F:protein serine/threonine kinase activity"/>
    <property type="evidence" value="ECO:0007669"/>
    <property type="project" value="UniProtKB-KW"/>
</dbReference>
<organism evidence="3 4">
    <name type="scientific">Cohnella rhizosphaerae</name>
    <dbReference type="NCBI Taxonomy" id="1457232"/>
    <lineage>
        <taxon>Bacteria</taxon>
        <taxon>Bacillati</taxon>
        <taxon>Bacillota</taxon>
        <taxon>Bacilli</taxon>
        <taxon>Bacillales</taxon>
        <taxon>Paenibacillaceae</taxon>
        <taxon>Cohnella</taxon>
    </lineage>
</organism>
<sequence length="150" mass="16184">MTARNDRVDEGPGADGSCAIALDEGLSAIGALHRFMESTGERLGWSPRTALQLTLACEELLTNIATYGYPDGGEPRILLTVAKVAGGARLVLEDNAAAFDPLAKADPDLTQDLDSRPIGGLGVYFVKRLMDELEYERLPSGNRLTMIKYE</sequence>
<keyword evidence="1" id="KW-0418">Kinase</keyword>
<keyword evidence="3" id="KW-0067">ATP-binding</keyword>
<keyword evidence="1" id="KW-0808">Transferase</keyword>
<keyword evidence="1" id="KW-0723">Serine/threonine-protein kinase</keyword>
<reference evidence="3" key="1">
    <citation type="submission" date="2022-10" db="EMBL/GenBank/DDBJ databases">
        <title>Comparative genomic analysis of Cohnella hashimotonis sp. nov., isolated from the International Space Station.</title>
        <authorList>
            <person name="Simpson A."/>
            <person name="Venkateswaran K."/>
        </authorList>
    </citation>
    <scope>NUCLEOTIDE SEQUENCE</scope>
    <source>
        <strain evidence="3">DSM 28161</strain>
    </source>
</reference>
<feature type="domain" description="Histidine kinase/HSP90-like ATPase" evidence="2">
    <location>
        <begin position="29"/>
        <end position="148"/>
    </location>
</feature>
<name>A0A9X4KY88_9BACL</name>
<dbReference type="Gene3D" id="3.30.565.10">
    <property type="entry name" value="Histidine kinase-like ATPase, C-terminal domain"/>
    <property type="match status" value="1"/>
</dbReference>
<evidence type="ECO:0000313" key="3">
    <source>
        <dbReference type="EMBL" id="MDG0812958.1"/>
    </source>
</evidence>
<comment type="caution">
    <text evidence="3">The sequence shown here is derived from an EMBL/GenBank/DDBJ whole genome shotgun (WGS) entry which is preliminary data.</text>
</comment>